<evidence type="ECO:0000313" key="1">
    <source>
        <dbReference type="EMBL" id="QJA68088.1"/>
    </source>
</evidence>
<dbReference type="EMBL" id="MT143122">
    <property type="protein sequence ID" value="QJA93095.1"/>
    <property type="molecule type" value="Genomic_DNA"/>
</dbReference>
<gene>
    <name evidence="1" type="ORF">MM415A08638_0003</name>
    <name evidence="2" type="ORF">MM415B04365_0005</name>
</gene>
<evidence type="ECO:0000313" key="2">
    <source>
        <dbReference type="EMBL" id="QJA93095.1"/>
    </source>
</evidence>
<reference evidence="2" key="1">
    <citation type="submission" date="2020-03" db="EMBL/GenBank/DDBJ databases">
        <title>The deep terrestrial virosphere.</title>
        <authorList>
            <person name="Holmfeldt K."/>
            <person name="Nilsson E."/>
            <person name="Simone D."/>
            <person name="Lopez-Fernandez M."/>
            <person name="Wu X."/>
            <person name="de Brujin I."/>
            <person name="Lundin D."/>
            <person name="Andersson A."/>
            <person name="Bertilsson S."/>
            <person name="Dopson M."/>
        </authorList>
    </citation>
    <scope>NUCLEOTIDE SEQUENCE</scope>
    <source>
        <strain evidence="1">MM415A08638</strain>
        <strain evidence="2">MM415B04365</strain>
    </source>
</reference>
<proteinExistence type="predicted"/>
<dbReference type="EMBL" id="MT141585">
    <property type="protein sequence ID" value="QJA68088.1"/>
    <property type="molecule type" value="Genomic_DNA"/>
</dbReference>
<protein>
    <submittedName>
        <fullName evidence="2">Uncharacterized protein</fullName>
    </submittedName>
</protein>
<name>A0A6M3LJL3_9ZZZZ</name>
<sequence length="52" mass="6063">MKVKIETTEERIVIYQNFVAQLKRLGYTWEAIGFEMANLALALAHLDETTEY</sequence>
<organism evidence="2">
    <name type="scientific">viral metagenome</name>
    <dbReference type="NCBI Taxonomy" id="1070528"/>
    <lineage>
        <taxon>unclassified sequences</taxon>
        <taxon>metagenomes</taxon>
        <taxon>organismal metagenomes</taxon>
    </lineage>
</organism>
<accession>A0A6M3LJL3</accession>
<dbReference type="AlphaFoldDB" id="A0A6M3LJL3"/>